<dbReference type="AlphaFoldDB" id="A0AAV7S9S0"/>
<comment type="caution">
    <text evidence="1">The sequence shown here is derived from an EMBL/GenBank/DDBJ whole genome shotgun (WGS) entry which is preliminary data.</text>
</comment>
<dbReference type="Proteomes" id="UP001066276">
    <property type="component" value="Chromosome 4_2"/>
</dbReference>
<dbReference type="EMBL" id="JANPWB010000008">
    <property type="protein sequence ID" value="KAJ1159988.1"/>
    <property type="molecule type" value="Genomic_DNA"/>
</dbReference>
<gene>
    <name evidence="1" type="ORF">NDU88_000491</name>
</gene>
<keyword evidence="2" id="KW-1185">Reference proteome</keyword>
<name>A0AAV7S9S0_PLEWA</name>
<evidence type="ECO:0000313" key="2">
    <source>
        <dbReference type="Proteomes" id="UP001066276"/>
    </source>
</evidence>
<accession>A0AAV7S9S0</accession>
<protein>
    <submittedName>
        <fullName evidence="1">Uncharacterized protein</fullName>
    </submittedName>
</protein>
<sequence length="116" mass="12980">MFPKSDTTGNHCLPRLSGMRRHSDYMVLYRPPILMSSASGTELWCTRSMSFGGHEQKDAVCSPMLSVLNLWVKKDPFRSCQDFSKTLTGTGNTWQKLLCHGLITNSVFAAPHARTT</sequence>
<proteinExistence type="predicted"/>
<reference evidence="1" key="1">
    <citation type="journal article" date="2022" name="bioRxiv">
        <title>Sequencing and chromosome-scale assembly of the giantPleurodeles waltlgenome.</title>
        <authorList>
            <person name="Brown T."/>
            <person name="Elewa A."/>
            <person name="Iarovenko S."/>
            <person name="Subramanian E."/>
            <person name="Araus A.J."/>
            <person name="Petzold A."/>
            <person name="Susuki M."/>
            <person name="Suzuki K.-i.T."/>
            <person name="Hayashi T."/>
            <person name="Toyoda A."/>
            <person name="Oliveira C."/>
            <person name="Osipova E."/>
            <person name="Leigh N.D."/>
            <person name="Simon A."/>
            <person name="Yun M.H."/>
        </authorList>
    </citation>
    <scope>NUCLEOTIDE SEQUENCE</scope>
    <source>
        <strain evidence="1">20211129_DDA</strain>
        <tissue evidence="1">Liver</tissue>
    </source>
</reference>
<evidence type="ECO:0000313" key="1">
    <source>
        <dbReference type="EMBL" id="KAJ1159988.1"/>
    </source>
</evidence>
<organism evidence="1 2">
    <name type="scientific">Pleurodeles waltl</name>
    <name type="common">Iberian ribbed newt</name>
    <dbReference type="NCBI Taxonomy" id="8319"/>
    <lineage>
        <taxon>Eukaryota</taxon>
        <taxon>Metazoa</taxon>
        <taxon>Chordata</taxon>
        <taxon>Craniata</taxon>
        <taxon>Vertebrata</taxon>
        <taxon>Euteleostomi</taxon>
        <taxon>Amphibia</taxon>
        <taxon>Batrachia</taxon>
        <taxon>Caudata</taxon>
        <taxon>Salamandroidea</taxon>
        <taxon>Salamandridae</taxon>
        <taxon>Pleurodelinae</taxon>
        <taxon>Pleurodeles</taxon>
    </lineage>
</organism>